<feature type="domain" description="HpcH/HpaI aldolase/citrate lyase" evidence="4">
    <location>
        <begin position="23"/>
        <end position="240"/>
    </location>
</feature>
<sequence>MVFLLKEKIARGAVNGTMVLTYAPASVEILGYAGLDYVIVDTEHGANDIAEVESMIRAAEVSGLTPVVRVTKNEPAYILRAMDVGARGVLVPQVNSAAEADRAVRAVKYYPRGDRGLAGIVRAARYGFQPLDRYIADTNENTLVIVQAEDIRAVDALDEILAVDGVDGVFVGPADLSHSMAMPGRFDDPEFTRTVHAIVERTVRSGKFAGMFCFDAAQARYWRGQGVRMLCVGSDTMLFAGAARALARELKAD</sequence>
<evidence type="ECO:0000256" key="3">
    <source>
        <dbReference type="ARBA" id="ARBA00023239"/>
    </source>
</evidence>
<dbReference type="Pfam" id="PF03328">
    <property type="entry name" value="HpcH_HpaI"/>
    <property type="match status" value="1"/>
</dbReference>
<keyword evidence="2" id="KW-0479">Metal-binding</keyword>
<evidence type="ECO:0000259" key="4">
    <source>
        <dbReference type="Pfam" id="PF03328"/>
    </source>
</evidence>
<evidence type="ECO:0000256" key="2">
    <source>
        <dbReference type="ARBA" id="ARBA00022723"/>
    </source>
</evidence>
<dbReference type="GO" id="GO:0016829">
    <property type="term" value="F:lyase activity"/>
    <property type="evidence" value="ECO:0007669"/>
    <property type="project" value="UniProtKB-KW"/>
</dbReference>
<keyword evidence="3 5" id="KW-0456">Lyase</keyword>
<reference evidence="5 6" key="1">
    <citation type="submission" date="2023-07" db="EMBL/GenBank/DDBJ databases">
        <title>The novel representative of Negativicutes class, Anaeroselena agilis gen. nov. sp. nov.</title>
        <authorList>
            <person name="Prokofeva M.I."/>
            <person name="Elcheninov A.G."/>
            <person name="Klyukina A."/>
            <person name="Kublanov I.V."/>
            <person name="Frolov E.N."/>
            <person name="Podosokorskaya O.A."/>
        </authorList>
    </citation>
    <scope>NUCLEOTIDE SEQUENCE [LARGE SCALE GENOMIC DNA]</scope>
    <source>
        <strain evidence="5 6">4137-cl</strain>
    </source>
</reference>
<evidence type="ECO:0000313" key="6">
    <source>
        <dbReference type="Proteomes" id="UP001254848"/>
    </source>
</evidence>
<dbReference type="InterPro" id="IPR015813">
    <property type="entry name" value="Pyrv/PenolPyrv_kinase-like_dom"/>
</dbReference>
<proteinExistence type="inferred from homology"/>
<dbReference type="PANTHER" id="PTHR30502">
    <property type="entry name" value="2-KETO-3-DEOXY-L-RHAMNONATE ALDOLASE"/>
    <property type="match status" value="1"/>
</dbReference>
<evidence type="ECO:0000256" key="1">
    <source>
        <dbReference type="ARBA" id="ARBA00005568"/>
    </source>
</evidence>
<comment type="caution">
    <text evidence="5">The sequence shown here is derived from an EMBL/GenBank/DDBJ whole genome shotgun (WGS) entry which is preliminary data.</text>
</comment>
<dbReference type="InterPro" id="IPR050251">
    <property type="entry name" value="HpcH-HpaI_aldolase"/>
</dbReference>
<name>A0ABU3P3E5_9FIRM</name>
<accession>A0ABU3P3E5</accession>
<dbReference type="InterPro" id="IPR005000">
    <property type="entry name" value="Aldolase/citrate-lyase_domain"/>
</dbReference>
<dbReference type="RefSeq" id="WP_413782017.1">
    <property type="nucleotide sequence ID" value="NZ_JAUOZS010000001.1"/>
</dbReference>
<comment type="similarity">
    <text evidence="1">Belongs to the HpcH/HpaI aldolase family.</text>
</comment>
<organism evidence="5 6">
    <name type="scientific">Anaeroselena agilis</name>
    <dbReference type="NCBI Taxonomy" id="3063788"/>
    <lineage>
        <taxon>Bacteria</taxon>
        <taxon>Bacillati</taxon>
        <taxon>Bacillota</taxon>
        <taxon>Negativicutes</taxon>
        <taxon>Acetonemataceae</taxon>
        <taxon>Anaeroselena</taxon>
    </lineage>
</organism>
<evidence type="ECO:0000313" key="5">
    <source>
        <dbReference type="EMBL" id="MDT8903562.1"/>
    </source>
</evidence>
<dbReference type="PANTHER" id="PTHR30502:SF0">
    <property type="entry name" value="PHOSPHOENOLPYRUVATE CARBOXYLASE FAMILY PROTEIN"/>
    <property type="match status" value="1"/>
</dbReference>
<dbReference type="Gene3D" id="3.20.20.60">
    <property type="entry name" value="Phosphoenolpyruvate-binding domains"/>
    <property type="match status" value="1"/>
</dbReference>
<keyword evidence="6" id="KW-1185">Reference proteome</keyword>
<protein>
    <submittedName>
        <fullName evidence="5">Aldolase/citrate lyase family protein</fullName>
    </submittedName>
</protein>
<dbReference type="EMBL" id="JAUOZS010000001">
    <property type="protein sequence ID" value="MDT8903562.1"/>
    <property type="molecule type" value="Genomic_DNA"/>
</dbReference>
<gene>
    <name evidence="5" type="ORF">Q4T40_20235</name>
</gene>
<dbReference type="InterPro" id="IPR040442">
    <property type="entry name" value="Pyrv_kinase-like_dom_sf"/>
</dbReference>
<dbReference type="Proteomes" id="UP001254848">
    <property type="component" value="Unassembled WGS sequence"/>
</dbReference>
<dbReference type="SUPFAM" id="SSF51621">
    <property type="entry name" value="Phosphoenolpyruvate/pyruvate domain"/>
    <property type="match status" value="1"/>
</dbReference>